<organism evidence="2 3">
    <name type="scientific">Plutella xylostella</name>
    <name type="common">Diamondback moth</name>
    <name type="synonym">Plutella maculipennis</name>
    <dbReference type="NCBI Taxonomy" id="51655"/>
    <lineage>
        <taxon>Eukaryota</taxon>
        <taxon>Metazoa</taxon>
        <taxon>Ecdysozoa</taxon>
        <taxon>Arthropoda</taxon>
        <taxon>Hexapoda</taxon>
        <taxon>Insecta</taxon>
        <taxon>Pterygota</taxon>
        <taxon>Neoptera</taxon>
        <taxon>Endopterygota</taxon>
        <taxon>Lepidoptera</taxon>
        <taxon>Glossata</taxon>
        <taxon>Ditrysia</taxon>
        <taxon>Yponomeutoidea</taxon>
        <taxon>Plutellidae</taxon>
        <taxon>Plutella</taxon>
    </lineage>
</organism>
<sequence>MAKNGPVAFLKDFYYDPFKWSIVKSVGFFAVGVVVASECAGLEIMPSTPQ</sequence>
<dbReference type="EMBL" id="JAHIBW010000016">
    <property type="protein sequence ID" value="KAG7303390.1"/>
    <property type="molecule type" value="Genomic_DNA"/>
</dbReference>
<dbReference type="Proteomes" id="UP000823941">
    <property type="component" value="Chromosome 16"/>
</dbReference>
<feature type="transmembrane region" description="Helical" evidence="1">
    <location>
        <begin position="20"/>
        <end position="42"/>
    </location>
</feature>
<comment type="caution">
    <text evidence="2">The sequence shown here is derived from an EMBL/GenBank/DDBJ whole genome shotgun (WGS) entry which is preliminary data.</text>
</comment>
<gene>
    <name evidence="2" type="ORF">JYU34_011886</name>
</gene>
<keyword evidence="1" id="KW-1133">Transmembrane helix</keyword>
<reference evidence="2 3" key="1">
    <citation type="submission" date="2021-06" db="EMBL/GenBank/DDBJ databases">
        <title>A haploid diamondback moth (Plutella xylostella L.) genome assembly resolves 31 chromosomes and identifies a diamide resistance mutation.</title>
        <authorList>
            <person name="Ward C.M."/>
            <person name="Perry K.D."/>
            <person name="Baker G."/>
            <person name="Powis K."/>
            <person name="Heckel D.G."/>
            <person name="Baxter S.W."/>
        </authorList>
    </citation>
    <scope>NUCLEOTIDE SEQUENCE [LARGE SCALE GENOMIC DNA]</scope>
    <source>
        <strain evidence="2 3">LV</strain>
        <tissue evidence="2">Single pupa</tissue>
    </source>
</reference>
<keyword evidence="1" id="KW-0472">Membrane</keyword>
<proteinExistence type="predicted"/>
<keyword evidence="1" id="KW-0812">Transmembrane</keyword>
<protein>
    <submittedName>
        <fullName evidence="2">Uncharacterized protein</fullName>
    </submittedName>
</protein>
<accession>A0ABQ7QF48</accession>
<evidence type="ECO:0000313" key="2">
    <source>
        <dbReference type="EMBL" id="KAG7303390.1"/>
    </source>
</evidence>
<evidence type="ECO:0000256" key="1">
    <source>
        <dbReference type="SAM" id="Phobius"/>
    </source>
</evidence>
<evidence type="ECO:0000313" key="3">
    <source>
        <dbReference type="Proteomes" id="UP000823941"/>
    </source>
</evidence>
<keyword evidence="3" id="KW-1185">Reference proteome</keyword>
<name>A0ABQ7QF48_PLUXY</name>